<proteinExistence type="predicted"/>
<evidence type="ECO:0000313" key="1">
    <source>
        <dbReference type="EMBL" id="SFJ13654.1"/>
    </source>
</evidence>
<dbReference type="RefSeq" id="WP_091116493.1">
    <property type="nucleotide sequence ID" value="NZ_BKAF01000024.1"/>
</dbReference>
<keyword evidence="2" id="KW-1185">Reference proteome</keyword>
<reference evidence="1 2" key="1">
    <citation type="submission" date="2016-10" db="EMBL/GenBank/DDBJ databases">
        <authorList>
            <person name="de Groot N.N."/>
        </authorList>
    </citation>
    <scope>NUCLEOTIDE SEQUENCE [LARGE SCALE GENOMIC DNA]</scope>
    <source>
        <strain evidence="1 2">CGMCC 1.11156</strain>
    </source>
</reference>
<dbReference type="Proteomes" id="UP000198649">
    <property type="component" value="Unassembled WGS sequence"/>
</dbReference>
<organism evidence="1 2">
    <name type="scientific">Nocardioides psychrotolerans</name>
    <dbReference type="NCBI Taxonomy" id="1005945"/>
    <lineage>
        <taxon>Bacteria</taxon>
        <taxon>Bacillati</taxon>
        <taxon>Actinomycetota</taxon>
        <taxon>Actinomycetes</taxon>
        <taxon>Propionibacteriales</taxon>
        <taxon>Nocardioidaceae</taxon>
        <taxon>Nocardioides</taxon>
    </lineage>
</organism>
<dbReference type="OrthoDB" id="4838646at2"/>
<dbReference type="AlphaFoldDB" id="A0A1I3NWJ7"/>
<name>A0A1I3NWJ7_9ACTN</name>
<protein>
    <submittedName>
        <fullName evidence="1">Uncharacterized protein</fullName>
    </submittedName>
</protein>
<evidence type="ECO:0000313" key="2">
    <source>
        <dbReference type="Proteomes" id="UP000198649"/>
    </source>
</evidence>
<sequence length="66" mass="7324">MILILTLLAAFPLGYLMKTRTTPYLVFGLAFAHLFTFQTASLGSPDIATHAAVVRQQTSRRRSEDP</sequence>
<accession>A0A1I3NWJ7</accession>
<gene>
    <name evidence="1" type="ORF">SAMN05216561_11915</name>
</gene>
<dbReference type="EMBL" id="FOQG01000019">
    <property type="protein sequence ID" value="SFJ13654.1"/>
    <property type="molecule type" value="Genomic_DNA"/>
</dbReference>